<evidence type="ECO:0000313" key="1">
    <source>
        <dbReference type="EMBL" id="PTU31450.1"/>
    </source>
</evidence>
<accession>A0A2T5MFV5</accession>
<organism evidence="1 2">
    <name type="scientific">Stenotrophobium rhamnosiphilum</name>
    <dbReference type="NCBI Taxonomy" id="2029166"/>
    <lineage>
        <taxon>Bacteria</taxon>
        <taxon>Pseudomonadati</taxon>
        <taxon>Pseudomonadota</taxon>
        <taxon>Gammaproteobacteria</taxon>
        <taxon>Nevskiales</taxon>
        <taxon>Nevskiaceae</taxon>
        <taxon>Stenotrophobium</taxon>
    </lineage>
</organism>
<comment type="caution">
    <text evidence="1">The sequence shown here is derived from an EMBL/GenBank/DDBJ whole genome shotgun (WGS) entry which is preliminary data.</text>
</comment>
<dbReference type="Proteomes" id="UP000244248">
    <property type="component" value="Unassembled WGS sequence"/>
</dbReference>
<dbReference type="AlphaFoldDB" id="A0A2T5MFV5"/>
<sequence>MMISENALEQALAQIFDGKSAGEKLSLAEISTVWNASGLHSANMRDAIREMIECHCLETQSHHGGLEFVLTRHGEQRFNSCRPHAVGSQNPFERGLALQH</sequence>
<name>A0A2T5MFV5_9GAMM</name>
<dbReference type="EMBL" id="QANS01000003">
    <property type="protein sequence ID" value="PTU31450.1"/>
    <property type="molecule type" value="Genomic_DNA"/>
</dbReference>
<gene>
    <name evidence="1" type="ORF">CJD38_08910</name>
</gene>
<proteinExistence type="predicted"/>
<keyword evidence="2" id="KW-1185">Reference proteome</keyword>
<dbReference type="RefSeq" id="WP_107939993.1">
    <property type="nucleotide sequence ID" value="NZ_QANS01000003.1"/>
</dbReference>
<protein>
    <submittedName>
        <fullName evidence="1">Uncharacterized protein</fullName>
    </submittedName>
</protein>
<evidence type="ECO:0000313" key="2">
    <source>
        <dbReference type="Proteomes" id="UP000244248"/>
    </source>
</evidence>
<reference evidence="1 2" key="1">
    <citation type="submission" date="2018-04" db="EMBL/GenBank/DDBJ databases">
        <title>Novel species isolated from glacier.</title>
        <authorList>
            <person name="Liu Q."/>
            <person name="Xin Y.-H."/>
        </authorList>
    </citation>
    <scope>NUCLEOTIDE SEQUENCE [LARGE SCALE GENOMIC DNA]</scope>
    <source>
        <strain evidence="1 2">GT1R17</strain>
    </source>
</reference>